<dbReference type="RefSeq" id="WP_169669613.1">
    <property type="nucleotide sequence ID" value="NZ_JABBHF010000001.1"/>
</dbReference>
<dbReference type="Pfam" id="PF07632">
    <property type="entry name" value="Sde182_NH-like"/>
    <property type="match status" value="1"/>
</dbReference>
<proteinExistence type="predicted"/>
<evidence type="ECO:0000259" key="2">
    <source>
        <dbReference type="Pfam" id="PF21027"/>
    </source>
</evidence>
<dbReference type="Gene3D" id="2.60.40.10">
    <property type="entry name" value="Immunoglobulins"/>
    <property type="match status" value="1"/>
</dbReference>
<dbReference type="Proteomes" id="UP000746690">
    <property type="component" value="Unassembled WGS sequence"/>
</dbReference>
<sequence>MSPLIAQEKPRLVVLADMGNEPDEEQQIVHLLMYANEFDLEGLIAVTGWYLKPSVKNPYKRVLHPELFHKIIDGYGQVVENLSMHVNGWPSTDYLHSIVYSGQTGYGIEATGIGLKTEGSQHLMKCLEKEDARPLYIVVNAGSNTLAQALLNYEATHTKEELEKLIVKVRVFENGAQDNAGAWICNRYPDIHWVRSNYQTYSYGGPVNWKSPDPGNMGPYTWKPYAYSPVGQHQWALEHIKGNHGVLGALWPIRQMEDGYVGALEGGGTIPWLGLIHQGLSNVDYPSWGGWSGRFTSTKKKNVWSKNSTIKKDELNYGDFYVYTEIADTWIDTETDSIYNNIYTPIWRWRQAFFNDFKARMDWCVKSFKDANHNPIIAIDGERSEKIYYRKIKSGEILSLDASDSTDPDGDGLIYNWWVYPEAGTYKKNVNIAESCKPVISLKIPTDSKGKTIHLILEVKDRNEIVSLNDYRRVVVEVE</sequence>
<dbReference type="InterPro" id="IPR048527">
    <property type="entry name" value="Sde182_C"/>
</dbReference>
<dbReference type="Gene3D" id="3.90.245.10">
    <property type="entry name" value="Ribonucleoside hydrolase-like"/>
    <property type="match status" value="1"/>
</dbReference>
<evidence type="ECO:0000259" key="1">
    <source>
        <dbReference type="Pfam" id="PF07632"/>
    </source>
</evidence>
<gene>
    <name evidence="3" type="ORF">HHX25_02190</name>
</gene>
<organism evidence="3 4">
    <name type="scientific">Flavivirga algicola</name>
    <dbReference type="NCBI Taxonomy" id="2729136"/>
    <lineage>
        <taxon>Bacteria</taxon>
        <taxon>Pseudomonadati</taxon>
        <taxon>Bacteroidota</taxon>
        <taxon>Flavobacteriia</taxon>
        <taxon>Flavobacteriales</taxon>
        <taxon>Flavobacteriaceae</taxon>
        <taxon>Flavivirga</taxon>
    </lineage>
</organism>
<accession>A0ABX1RUY8</accession>
<reference evidence="3 4" key="1">
    <citation type="submission" date="2020-04" db="EMBL/GenBank/DDBJ databases">
        <title>A Flavivirga sp. nov.</title>
        <authorList>
            <person name="Sun X."/>
        </authorList>
    </citation>
    <scope>NUCLEOTIDE SEQUENCE [LARGE SCALE GENOMIC DNA]</scope>
    <source>
        <strain evidence="3 4">Y03</strain>
    </source>
</reference>
<feature type="domain" description="Cellulose-binding Sde182 nucleoside hydrolase-like" evidence="1">
    <location>
        <begin position="11"/>
        <end position="295"/>
    </location>
</feature>
<dbReference type="EMBL" id="JABBHF010000001">
    <property type="protein sequence ID" value="NMH86304.1"/>
    <property type="molecule type" value="Genomic_DNA"/>
</dbReference>
<feature type="domain" description="Cellulose-binding Sde182 C-terminal" evidence="2">
    <location>
        <begin position="399"/>
        <end position="478"/>
    </location>
</feature>
<evidence type="ECO:0000313" key="4">
    <source>
        <dbReference type="Proteomes" id="UP000746690"/>
    </source>
</evidence>
<comment type="caution">
    <text evidence="3">The sequence shown here is derived from an EMBL/GenBank/DDBJ whole genome shotgun (WGS) entry which is preliminary data.</text>
</comment>
<keyword evidence="4" id="KW-1185">Reference proteome</keyword>
<name>A0ABX1RUY8_9FLAO</name>
<dbReference type="InterPro" id="IPR013783">
    <property type="entry name" value="Ig-like_fold"/>
</dbReference>
<evidence type="ECO:0000313" key="3">
    <source>
        <dbReference type="EMBL" id="NMH86304.1"/>
    </source>
</evidence>
<dbReference type="InterPro" id="IPR036452">
    <property type="entry name" value="Ribo_hydro-like"/>
</dbReference>
<dbReference type="InterPro" id="IPR011483">
    <property type="entry name" value="Sde182_NH-like"/>
</dbReference>
<protein>
    <submittedName>
        <fullName evidence="3">DUF1593 domain-containing protein</fullName>
    </submittedName>
</protein>
<dbReference type="Pfam" id="PF21027">
    <property type="entry name" value="Sde0182_C"/>
    <property type="match status" value="1"/>
</dbReference>